<comment type="pathway">
    <text evidence="3">Cofactor biosynthesis; tetrahydrofolate biosynthesis; 7,8-dihydrofolate from 2-amino-4-hydroxy-6-hydroxymethyl-7,8-dihydropteridine diphosphate and 4-aminobenzoate: step 1/2.</text>
</comment>
<dbReference type="GO" id="GO:0004156">
    <property type="term" value="F:dihydropteroate synthase activity"/>
    <property type="evidence" value="ECO:0007669"/>
    <property type="project" value="UniProtKB-EC"/>
</dbReference>
<reference evidence="13 14" key="1">
    <citation type="submission" date="2018-10" db="EMBL/GenBank/DDBJ databases">
        <title>Genomic Encyclopedia of Archaeal and Bacterial Type Strains, Phase II (KMG-II): from individual species to whole genera.</title>
        <authorList>
            <person name="Goeker M."/>
        </authorList>
    </citation>
    <scope>NUCLEOTIDE SEQUENCE [LARGE SCALE GENOMIC DNA]</scope>
    <source>
        <strain evidence="13 14">DSM 16510</strain>
    </source>
</reference>
<evidence type="ECO:0000259" key="12">
    <source>
        <dbReference type="PROSITE" id="PS50972"/>
    </source>
</evidence>
<evidence type="ECO:0000256" key="2">
    <source>
        <dbReference type="ARBA" id="ARBA00001946"/>
    </source>
</evidence>
<dbReference type="InterPro" id="IPR011005">
    <property type="entry name" value="Dihydropteroate_synth-like_sf"/>
</dbReference>
<evidence type="ECO:0000256" key="4">
    <source>
        <dbReference type="ARBA" id="ARBA00009503"/>
    </source>
</evidence>
<dbReference type="EC" id="2.5.1.15" evidence="5"/>
<dbReference type="Proteomes" id="UP000267841">
    <property type="component" value="Unassembled WGS sequence"/>
</dbReference>
<dbReference type="AlphaFoldDB" id="A0A497XT21"/>
<comment type="caution">
    <text evidence="13">The sequence shown here is derived from an EMBL/GenBank/DDBJ whole genome shotgun (WGS) entry which is preliminary data.</text>
</comment>
<evidence type="ECO:0000256" key="3">
    <source>
        <dbReference type="ARBA" id="ARBA00004763"/>
    </source>
</evidence>
<comment type="catalytic activity">
    <reaction evidence="1">
        <text>(7,8-dihydropterin-6-yl)methyl diphosphate + 4-aminobenzoate = 7,8-dihydropteroate + diphosphate</text>
        <dbReference type="Rhea" id="RHEA:19949"/>
        <dbReference type="ChEBI" id="CHEBI:17836"/>
        <dbReference type="ChEBI" id="CHEBI:17839"/>
        <dbReference type="ChEBI" id="CHEBI:33019"/>
        <dbReference type="ChEBI" id="CHEBI:72950"/>
        <dbReference type="EC" id="2.5.1.15"/>
    </reaction>
</comment>
<dbReference type="InterPro" id="IPR006390">
    <property type="entry name" value="DHP_synth_dom"/>
</dbReference>
<evidence type="ECO:0000256" key="7">
    <source>
        <dbReference type="ARBA" id="ARBA00022679"/>
    </source>
</evidence>
<dbReference type="NCBIfam" id="TIGR01496">
    <property type="entry name" value="DHPS"/>
    <property type="match status" value="1"/>
</dbReference>
<keyword evidence="14" id="KW-1185">Reference proteome</keyword>
<keyword evidence="9" id="KW-0460">Magnesium</keyword>
<keyword evidence="7" id="KW-0808">Transferase</keyword>
<dbReference type="RefSeq" id="WP_121012368.1">
    <property type="nucleotide sequence ID" value="NZ_RCCJ01000001.1"/>
</dbReference>
<dbReference type="CDD" id="cd00739">
    <property type="entry name" value="DHPS"/>
    <property type="match status" value="1"/>
</dbReference>
<evidence type="ECO:0000256" key="10">
    <source>
        <dbReference type="ARBA" id="ARBA00022909"/>
    </source>
</evidence>
<organism evidence="13 14">
    <name type="scientific">Hydrogenivirga caldilitoris</name>
    <dbReference type="NCBI Taxonomy" id="246264"/>
    <lineage>
        <taxon>Bacteria</taxon>
        <taxon>Pseudomonadati</taxon>
        <taxon>Aquificota</taxon>
        <taxon>Aquificia</taxon>
        <taxon>Aquificales</taxon>
        <taxon>Aquificaceae</taxon>
        <taxon>Hydrogenivirga</taxon>
    </lineage>
</organism>
<dbReference type="GO" id="GO:0046656">
    <property type="term" value="P:folic acid biosynthetic process"/>
    <property type="evidence" value="ECO:0007669"/>
    <property type="project" value="UniProtKB-KW"/>
</dbReference>
<dbReference type="Gene3D" id="3.20.20.20">
    <property type="entry name" value="Dihydropteroate synthase-like"/>
    <property type="match status" value="1"/>
</dbReference>
<evidence type="ECO:0000256" key="6">
    <source>
        <dbReference type="ARBA" id="ARBA00016919"/>
    </source>
</evidence>
<dbReference type="OrthoDB" id="9811744at2"/>
<evidence type="ECO:0000313" key="14">
    <source>
        <dbReference type="Proteomes" id="UP000267841"/>
    </source>
</evidence>
<dbReference type="GO" id="GO:0046872">
    <property type="term" value="F:metal ion binding"/>
    <property type="evidence" value="ECO:0007669"/>
    <property type="project" value="UniProtKB-KW"/>
</dbReference>
<name>A0A497XT21_9AQUI</name>
<evidence type="ECO:0000256" key="1">
    <source>
        <dbReference type="ARBA" id="ARBA00000012"/>
    </source>
</evidence>
<keyword evidence="10" id="KW-0289">Folate biosynthesis</keyword>
<dbReference type="PROSITE" id="PS00792">
    <property type="entry name" value="DHPS_1"/>
    <property type="match status" value="1"/>
</dbReference>
<dbReference type="PANTHER" id="PTHR20941">
    <property type="entry name" value="FOLATE SYNTHESIS PROTEINS"/>
    <property type="match status" value="1"/>
</dbReference>
<keyword evidence="8" id="KW-0479">Metal-binding</keyword>
<dbReference type="GO" id="GO:0005829">
    <property type="term" value="C:cytosol"/>
    <property type="evidence" value="ECO:0007669"/>
    <property type="project" value="TreeGrafter"/>
</dbReference>
<dbReference type="FunFam" id="3.20.20.20:FF:000006">
    <property type="entry name" value="Dihydropteroate synthase"/>
    <property type="match status" value="1"/>
</dbReference>
<evidence type="ECO:0000256" key="9">
    <source>
        <dbReference type="ARBA" id="ARBA00022842"/>
    </source>
</evidence>
<dbReference type="InterPro" id="IPR000489">
    <property type="entry name" value="Pterin-binding_dom"/>
</dbReference>
<proteinExistence type="inferred from homology"/>
<feature type="domain" description="Pterin-binding" evidence="12">
    <location>
        <begin position="124"/>
        <end position="386"/>
    </location>
</feature>
<evidence type="ECO:0000256" key="11">
    <source>
        <dbReference type="ARBA" id="ARBA00030193"/>
    </source>
</evidence>
<dbReference type="Pfam" id="PF00809">
    <property type="entry name" value="Pterin_bind"/>
    <property type="match status" value="1"/>
</dbReference>
<dbReference type="PROSITE" id="PS50972">
    <property type="entry name" value="PTERIN_BINDING"/>
    <property type="match status" value="1"/>
</dbReference>
<accession>A0A497XT21</accession>
<gene>
    <name evidence="13" type="ORF">BCF55_1558</name>
</gene>
<dbReference type="PANTHER" id="PTHR20941:SF1">
    <property type="entry name" value="FOLIC ACID SYNTHESIS PROTEIN FOL1"/>
    <property type="match status" value="1"/>
</dbReference>
<comment type="cofactor">
    <cofactor evidence="2">
        <name>Mg(2+)</name>
        <dbReference type="ChEBI" id="CHEBI:18420"/>
    </cofactor>
</comment>
<evidence type="ECO:0000256" key="8">
    <source>
        <dbReference type="ARBA" id="ARBA00022723"/>
    </source>
</evidence>
<dbReference type="GO" id="GO:0046654">
    <property type="term" value="P:tetrahydrofolate biosynthetic process"/>
    <property type="evidence" value="ECO:0007669"/>
    <property type="project" value="TreeGrafter"/>
</dbReference>
<dbReference type="EMBL" id="RCCJ01000001">
    <property type="protein sequence ID" value="RLJ71259.1"/>
    <property type="molecule type" value="Genomic_DNA"/>
</dbReference>
<dbReference type="PROSITE" id="PS00793">
    <property type="entry name" value="DHPS_2"/>
    <property type="match status" value="1"/>
</dbReference>
<protein>
    <recommendedName>
        <fullName evidence="6">Dihydropteroate synthase</fullName>
        <ecNumber evidence="5">2.5.1.15</ecNumber>
    </recommendedName>
    <alternativeName>
        <fullName evidence="11">Dihydropteroate pyrophosphorylase</fullName>
    </alternativeName>
</protein>
<dbReference type="SUPFAM" id="SSF51717">
    <property type="entry name" value="Dihydropteroate synthetase-like"/>
    <property type="match status" value="1"/>
</dbReference>
<evidence type="ECO:0000313" key="13">
    <source>
        <dbReference type="EMBL" id="RLJ71259.1"/>
    </source>
</evidence>
<comment type="similarity">
    <text evidence="4">Belongs to the DHPS family.</text>
</comment>
<sequence length="397" mass="45564">MLIKHFSDKDHFYRFLKNRVGVFFKEAEDRAFEGVFHCLYFEFTENPEPIFLSAQKSCISVFSNGEKFLLCGSESNIRNFCSELVSYTETKSLAREILEAFIRYRKKNFQIQYNRKILPLGLKTAIMGVLNVTPDSFSDGGLYSKPEEALKRAIQMYEEGAEIIDIGGESTRPGSERIPAEEELKRVLPALKLIRKELPEAWISVDTYKSEVAKACLEEGADIINDVSGGTFDEKIFEVISEYGCPYVLTHIKGRPETWKTEPIVYEDVMNEMVSWFKVRLERIRELGYRREENLILDPGIGFGKLPEHNIEILRRFEELKVFGKPLMVGVSRKSFIGLVLEGFLNRKTQPKERLYGSLGAVAPAVIQGAHIVRVHDVRETREFLALIDAVRTYDVF</sequence>
<evidence type="ECO:0000256" key="5">
    <source>
        <dbReference type="ARBA" id="ARBA00012458"/>
    </source>
</evidence>
<dbReference type="InterPro" id="IPR045031">
    <property type="entry name" value="DHP_synth-like"/>
</dbReference>